<protein>
    <submittedName>
        <fullName evidence="2">Multiprotein-bridging factor 1 family protein</fullName>
    </submittedName>
</protein>
<dbReference type="InterPro" id="IPR011990">
    <property type="entry name" value="TPR-like_helical_dom_sf"/>
</dbReference>
<dbReference type="Proteomes" id="UP001597542">
    <property type="component" value="Unassembled WGS sequence"/>
</dbReference>
<feature type="domain" description="HTH cro/C1-type" evidence="1">
    <location>
        <begin position="8"/>
        <end position="62"/>
    </location>
</feature>
<dbReference type="Gene3D" id="1.10.260.40">
    <property type="entry name" value="lambda repressor-like DNA-binding domains"/>
    <property type="match status" value="1"/>
</dbReference>
<evidence type="ECO:0000313" key="2">
    <source>
        <dbReference type="EMBL" id="MFD2486617.1"/>
    </source>
</evidence>
<accession>A0ABW5ICV8</accession>
<proteinExistence type="predicted"/>
<name>A0ABW5ICV8_9PSEU</name>
<evidence type="ECO:0000313" key="3">
    <source>
        <dbReference type="Proteomes" id="UP001597542"/>
    </source>
</evidence>
<dbReference type="InterPro" id="IPR010982">
    <property type="entry name" value="Lambda_DNA-bd_dom_sf"/>
</dbReference>
<comment type="caution">
    <text evidence="2">The sequence shown here is derived from an EMBL/GenBank/DDBJ whole genome shotgun (WGS) entry which is preliminary data.</text>
</comment>
<organism evidence="2 3">
    <name type="scientific">Amycolatopsis albidoflavus</name>
    <dbReference type="NCBI Taxonomy" id="102226"/>
    <lineage>
        <taxon>Bacteria</taxon>
        <taxon>Bacillati</taxon>
        <taxon>Actinomycetota</taxon>
        <taxon>Actinomycetes</taxon>
        <taxon>Pseudonocardiales</taxon>
        <taxon>Pseudonocardiaceae</taxon>
        <taxon>Amycolatopsis</taxon>
    </lineage>
</organism>
<reference evidence="3" key="1">
    <citation type="journal article" date="2019" name="Int. J. Syst. Evol. Microbiol.">
        <title>The Global Catalogue of Microorganisms (GCM) 10K type strain sequencing project: providing services to taxonomists for standard genome sequencing and annotation.</title>
        <authorList>
            <consortium name="The Broad Institute Genomics Platform"/>
            <consortium name="The Broad Institute Genome Sequencing Center for Infectious Disease"/>
            <person name="Wu L."/>
            <person name="Ma J."/>
        </authorList>
    </citation>
    <scope>NUCLEOTIDE SEQUENCE [LARGE SCALE GENOMIC DNA]</scope>
    <source>
        <strain evidence="3">CGMCC 4.7638</strain>
    </source>
</reference>
<evidence type="ECO:0000259" key="1">
    <source>
        <dbReference type="PROSITE" id="PS50943"/>
    </source>
</evidence>
<dbReference type="SUPFAM" id="SSF48452">
    <property type="entry name" value="TPR-like"/>
    <property type="match status" value="1"/>
</dbReference>
<sequence length="410" mass="45269">MTVGRPGMRRAREAKSITQEQLAERVRVSERTVRYWESGESAPALHVRSRLARELGISRTELEAHINGDTDPDSLELLPSASALRPVGSSAEDDEAAALELSQRVAASDVGDATLCQLEAIVDDLAIDYATTAPSTLAPRIRGYLAYVSRLMDARMTLSEHRRLFVVGGWFSLLSATVHIDLDNTSTARAGLRNAHDFARDAGHDEIRAWGYETEAWQLLTNKDYVGALDLSRRAQAFAPRGSSIEIQSSAQEGRALARLGDRREMYAALSRVATLVSPLKVPDRPEHHYRYDPNKSVAYMATTLAWAGDPAAETFAREIIKRLERQTPDGKWPRRVASANLDLALALISTDRLDEAVGATHSALASGRVVPSNYWRAAEVVESVEARKMSEARDLRDAYEEMQRSGTSR</sequence>
<dbReference type="CDD" id="cd00093">
    <property type="entry name" value="HTH_XRE"/>
    <property type="match status" value="1"/>
</dbReference>
<dbReference type="Gene3D" id="1.25.40.10">
    <property type="entry name" value="Tetratricopeptide repeat domain"/>
    <property type="match status" value="1"/>
</dbReference>
<dbReference type="EMBL" id="JBHUKQ010000023">
    <property type="protein sequence ID" value="MFD2486617.1"/>
    <property type="molecule type" value="Genomic_DNA"/>
</dbReference>
<keyword evidence="3" id="KW-1185">Reference proteome</keyword>
<dbReference type="PROSITE" id="PS50943">
    <property type="entry name" value="HTH_CROC1"/>
    <property type="match status" value="1"/>
</dbReference>
<gene>
    <name evidence="2" type="ORF">ACFSUT_40535</name>
</gene>
<dbReference type="SMART" id="SM00530">
    <property type="entry name" value="HTH_XRE"/>
    <property type="match status" value="1"/>
</dbReference>
<dbReference type="SUPFAM" id="SSF47413">
    <property type="entry name" value="lambda repressor-like DNA-binding domains"/>
    <property type="match status" value="1"/>
</dbReference>
<dbReference type="RefSeq" id="WP_344280921.1">
    <property type="nucleotide sequence ID" value="NZ_BAAAHV010000017.1"/>
</dbReference>
<dbReference type="Pfam" id="PF01381">
    <property type="entry name" value="HTH_3"/>
    <property type="match status" value="1"/>
</dbReference>
<dbReference type="InterPro" id="IPR001387">
    <property type="entry name" value="Cro/C1-type_HTH"/>
</dbReference>